<comment type="subcellular location">
    <subcellularLocation>
        <location evidence="3">Cytoplasm</location>
    </subcellularLocation>
</comment>
<dbReference type="Proteomes" id="UP001370490">
    <property type="component" value="Unassembled WGS sequence"/>
</dbReference>
<evidence type="ECO:0000313" key="5">
    <source>
        <dbReference type="Proteomes" id="UP001370490"/>
    </source>
</evidence>
<dbReference type="InterPro" id="IPR014729">
    <property type="entry name" value="Rossmann-like_a/b/a_fold"/>
</dbReference>
<protein>
    <recommendedName>
        <fullName evidence="3">Cytoplasmic tRNA 2-thiolation protein 2</fullName>
    </recommendedName>
</protein>
<dbReference type="HAMAP" id="MF_03054">
    <property type="entry name" value="CTU2"/>
    <property type="match status" value="1"/>
</dbReference>
<dbReference type="PANTHER" id="PTHR20882:SF14">
    <property type="entry name" value="CYTOPLASMIC TRNA 2-THIOLATION PROTEIN 2"/>
    <property type="match status" value="1"/>
</dbReference>
<dbReference type="GO" id="GO:0005829">
    <property type="term" value="C:cytosol"/>
    <property type="evidence" value="ECO:0007669"/>
    <property type="project" value="TreeGrafter"/>
</dbReference>
<name>A0AAN8W579_9MAGN</name>
<keyword evidence="2 3" id="KW-0819">tRNA processing</keyword>
<dbReference type="AlphaFoldDB" id="A0AAN8W579"/>
<comment type="function">
    <text evidence="3">Plays a central role in 2-thiolation of mcm(5)S(2)U at tRNA wobble positions of tRNA(Lys), tRNA(Glu) and tRNA(Gln). May act by forming a heterodimer with NCS6/CTU1 that ligates sulfur from thiocarboxylated URM1 onto the uridine of tRNAs at wobble position.</text>
</comment>
<comment type="caution">
    <text evidence="4">The sequence shown here is derived from an EMBL/GenBank/DDBJ whole genome shotgun (WGS) entry which is preliminary data.</text>
</comment>
<dbReference type="GO" id="GO:0016783">
    <property type="term" value="F:sulfurtransferase activity"/>
    <property type="evidence" value="ECO:0007669"/>
    <property type="project" value="TreeGrafter"/>
</dbReference>
<keyword evidence="1 3" id="KW-0963">Cytoplasm</keyword>
<keyword evidence="5" id="KW-1185">Reference proteome</keyword>
<dbReference type="GO" id="GO:0002143">
    <property type="term" value="P:tRNA wobble position uridine thiolation"/>
    <property type="evidence" value="ECO:0007669"/>
    <property type="project" value="TreeGrafter"/>
</dbReference>
<dbReference type="EMBL" id="JBAMMX010000004">
    <property type="protein sequence ID" value="KAK6941827.1"/>
    <property type="molecule type" value="Genomic_DNA"/>
</dbReference>
<evidence type="ECO:0000256" key="1">
    <source>
        <dbReference type="ARBA" id="ARBA00022490"/>
    </source>
</evidence>
<dbReference type="Gene3D" id="3.40.50.620">
    <property type="entry name" value="HUPs"/>
    <property type="match status" value="1"/>
</dbReference>
<evidence type="ECO:0000256" key="2">
    <source>
        <dbReference type="ARBA" id="ARBA00022694"/>
    </source>
</evidence>
<dbReference type="SUPFAM" id="SSF52402">
    <property type="entry name" value="Adenine nucleotide alpha hydrolases-like"/>
    <property type="match status" value="1"/>
</dbReference>
<reference evidence="4 5" key="1">
    <citation type="submission" date="2023-12" db="EMBL/GenBank/DDBJ databases">
        <title>A high-quality genome assembly for Dillenia turbinata (Dilleniales).</title>
        <authorList>
            <person name="Chanderbali A."/>
        </authorList>
    </citation>
    <scope>NUCLEOTIDE SEQUENCE [LARGE SCALE GENOMIC DNA]</scope>
    <source>
        <strain evidence="4">LSX21</strain>
        <tissue evidence="4">Leaf</tissue>
    </source>
</reference>
<dbReference type="PANTHER" id="PTHR20882">
    <property type="entry name" value="CYTOPLASMIC TRNA 2-THIOLATION PROTEIN 2"/>
    <property type="match status" value="1"/>
</dbReference>
<comment type="similarity">
    <text evidence="3">Belongs to the CTU2/NCS2 family.</text>
</comment>
<accession>A0AAN8W579</accession>
<sequence length="453" mass="49786">MACNGGGGCQSGGCINEIKSDAAIAGIEGRNKQMKKEIHDSSICIKCKINEATAGCGSDEWQFCSDCFRNNLYGKFKFAVTSYSMISPIDNVLVAFSGGPSSRSLSLRICRCHFFVHEMQCKAQKNFDASRGRSLPVFGVGVAFTDDSSISSLPSDDVEKAIGDMRFIVSSLGPPLKVFHVAPIENVCSRDSDDGKLRLQELLDDVSDVTGKEDLLLHLRMLSLQKIALENGYNRLVLGSSASRIACHVLSSVVKGRGYSLPANIQYVDARREVPVVLPLHDCLKQELIMFCHLEGLKTLEVFKSSHSGINSLVFSFVKLLQEENPSRERTILITAEKLTPFRFNKIAESDDCKVSMASRRHQKKYNVKNKESIPSESLCPICSSPLDQSELKGFGSLGNWQTSIDVFGAACCSSCQFQMLPKDPSSMEHFRSLLPRPMTAQAADGSFTSQSW</sequence>
<evidence type="ECO:0000256" key="3">
    <source>
        <dbReference type="HAMAP-Rule" id="MF_03054"/>
    </source>
</evidence>
<proteinExistence type="inferred from homology"/>
<dbReference type="GO" id="GO:0000049">
    <property type="term" value="F:tRNA binding"/>
    <property type="evidence" value="ECO:0007669"/>
    <property type="project" value="InterPro"/>
</dbReference>
<evidence type="ECO:0000313" key="4">
    <source>
        <dbReference type="EMBL" id="KAK6941827.1"/>
    </source>
</evidence>
<dbReference type="InterPro" id="IPR019407">
    <property type="entry name" value="CTU2"/>
</dbReference>
<comment type="pathway">
    <text evidence="3">tRNA modification; 5-methoxycarbonylmethyl-2-thiouridine-tRNA biosynthesis.</text>
</comment>
<organism evidence="4 5">
    <name type="scientific">Dillenia turbinata</name>
    <dbReference type="NCBI Taxonomy" id="194707"/>
    <lineage>
        <taxon>Eukaryota</taxon>
        <taxon>Viridiplantae</taxon>
        <taxon>Streptophyta</taxon>
        <taxon>Embryophyta</taxon>
        <taxon>Tracheophyta</taxon>
        <taxon>Spermatophyta</taxon>
        <taxon>Magnoliopsida</taxon>
        <taxon>eudicotyledons</taxon>
        <taxon>Gunneridae</taxon>
        <taxon>Pentapetalae</taxon>
        <taxon>Dilleniales</taxon>
        <taxon>Dilleniaceae</taxon>
        <taxon>Dillenia</taxon>
    </lineage>
</organism>
<dbReference type="GO" id="GO:0016779">
    <property type="term" value="F:nucleotidyltransferase activity"/>
    <property type="evidence" value="ECO:0007669"/>
    <property type="project" value="UniProtKB-UniRule"/>
</dbReference>
<dbReference type="GO" id="GO:0032447">
    <property type="term" value="P:protein urmylation"/>
    <property type="evidence" value="ECO:0007669"/>
    <property type="project" value="UniProtKB-UniRule"/>
</dbReference>
<gene>
    <name evidence="4" type="ORF">RJ641_027204</name>
</gene>